<dbReference type="SUPFAM" id="SSF53850">
    <property type="entry name" value="Periplasmic binding protein-like II"/>
    <property type="match status" value="1"/>
</dbReference>
<dbReference type="InterPro" id="IPR036390">
    <property type="entry name" value="WH_DNA-bd_sf"/>
</dbReference>
<dbReference type="Pfam" id="PF03466">
    <property type="entry name" value="LysR_substrate"/>
    <property type="match status" value="1"/>
</dbReference>
<dbReference type="GO" id="GO:0003700">
    <property type="term" value="F:DNA-binding transcription factor activity"/>
    <property type="evidence" value="ECO:0007669"/>
    <property type="project" value="InterPro"/>
</dbReference>
<sequence length="296" mass="32985">MVEAKIHTLLTVISTGSFTEAAKMLSLTQPAVSNHIRQLEQSYGIKIFYKSKKKLLLTPEGAVLEKYARRAVAVAAAARQAILDRQKNIRHLSVAITPTVGEHLVPQVMAAYCGRHQDVHMHIQTAGLKDIHDLLRTFEVDLAVIEGELSDDSLISVLLDTDYLCLIAPADHPFAGRASVRLEELQGERFILRSKGAGTRKLFESYLLGNFHTIQDYNVMIEMDNVATIKELVEQGLGVSVIGHSACIQEQRKGKLAVLPIENASMVRKVNMVYRKDFAHPEVAEELRELYNGYVV</sequence>
<evidence type="ECO:0000313" key="6">
    <source>
        <dbReference type="EMBL" id="SCJ75899.1"/>
    </source>
</evidence>
<feature type="domain" description="HTH lysR-type" evidence="5">
    <location>
        <begin position="1"/>
        <end position="58"/>
    </location>
</feature>
<name>A0A1C6J1K5_9FIRM</name>
<dbReference type="Gene3D" id="1.10.10.10">
    <property type="entry name" value="Winged helix-like DNA-binding domain superfamily/Winged helix DNA-binding domain"/>
    <property type="match status" value="1"/>
</dbReference>
<evidence type="ECO:0000256" key="4">
    <source>
        <dbReference type="ARBA" id="ARBA00023163"/>
    </source>
</evidence>
<evidence type="ECO:0000256" key="1">
    <source>
        <dbReference type="ARBA" id="ARBA00009437"/>
    </source>
</evidence>
<dbReference type="Gene3D" id="3.40.190.290">
    <property type="match status" value="1"/>
</dbReference>
<reference evidence="6" key="1">
    <citation type="submission" date="2015-09" db="EMBL/GenBank/DDBJ databases">
        <authorList>
            <consortium name="Pathogen Informatics"/>
        </authorList>
    </citation>
    <scope>NUCLEOTIDE SEQUENCE</scope>
    <source>
        <strain evidence="6">2789STDY5834896</strain>
    </source>
</reference>
<dbReference type="PRINTS" id="PR00039">
    <property type="entry name" value="HTHLYSR"/>
</dbReference>
<keyword evidence="2" id="KW-0805">Transcription regulation</keyword>
<comment type="similarity">
    <text evidence="1">Belongs to the LysR transcriptional regulatory family.</text>
</comment>
<keyword evidence="3" id="KW-0238">DNA-binding</keyword>
<keyword evidence="4" id="KW-0804">Transcription</keyword>
<gene>
    <name evidence="6" type="primary">cysL_1</name>
    <name evidence="6" type="ORF">SAMEA3545359_01842</name>
</gene>
<evidence type="ECO:0000259" key="5">
    <source>
        <dbReference type="PROSITE" id="PS50931"/>
    </source>
</evidence>
<dbReference type="PANTHER" id="PTHR30126:SF40">
    <property type="entry name" value="HTH-TYPE TRANSCRIPTIONAL REGULATOR GLTR"/>
    <property type="match status" value="1"/>
</dbReference>
<dbReference type="GO" id="GO:0000976">
    <property type="term" value="F:transcription cis-regulatory region binding"/>
    <property type="evidence" value="ECO:0007669"/>
    <property type="project" value="TreeGrafter"/>
</dbReference>
<proteinExistence type="inferred from homology"/>
<dbReference type="AlphaFoldDB" id="A0A1C6J1K5"/>
<evidence type="ECO:0000256" key="2">
    <source>
        <dbReference type="ARBA" id="ARBA00023015"/>
    </source>
</evidence>
<organism evidence="6">
    <name type="scientific">uncultured Anaerotruncus sp</name>
    <dbReference type="NCBI Taxonomy" id="905011"/>
    <lineage>
        <taxon>Bacteria</taxon>
        <taxon>Bacillati</taxon>
        <taxon>Bacillota</taxon>
        <taxon>Clostridia</taxon>
        <taxon>Eubacteriales</taxon>
        <taxon>Oscillospiraceae</taxon>
        <taxon>Anaerotruncus</taxon>
        <taxon>environmental samples</taxon>
    </lineage>
</organism>
<dbReference type="InterPro" id="IPR036388">
    <property type="entry name" value="WH-like_DNA-bd_sf"/>
</dbReference>
<dbReference type="EMBL" id="FMHG01000001">
    <property type="protein sequence ID" value="SCJ75899.1"/>
    <property type="molecule type" value="Genomic_DNA"/>
</dbReference>
<dbReference type="PROSITE" id="PS50931">
    <property type="entry name" value="HTH_LYSR"/>
    <property type="match status" value="1"/>
</dbReference>
<dbReference type="Pfam" id="PF00126">
    <property type="entry name" value="HTH_1"/>
    <property type="match status" value="1"/>
</dbReference>
<dbReference type="InterPro" id="IPR000847">
    <property type="entry name" value="LysR_HTH_N"/>
</dbReference>
<accession>A0A1C6J1K5</accession>
<dbReference type="InterPro" id="IPR005119">
    <property type="entry name" value="LysR_subst-bd"/>
</dbReference>
<evidence type="ECO:0000256" key="3">
    <source>
        <dbReference type="ARBA" id="ARBA00023125"/>
    </source>
</evidence>
<protein>
    <submittedName>
        <fullName evidence="6">CysJI operon transcriptional activator</fullName>
    </submittedName>
</protein>
<dbReference type="PANTHER" id="PTHR30126">
    <property type="entry name" value="HTH-TYPE TRANSCRIPTIONAL REGULATOR"/>
    <property type="match status" value="1"/>
</dbReference>
<dbReference type="SUPFAM" id="SSF46785">
    <property type="entry name" value="Winged helix' DNA-binding domain"/>
    <property type="match status" value="1"/>
</dbReference>